<dbReference type="CDD" id="cd06848">
    <property type="entry name" value="GCS_H"/>
    <property type="match status" value="1"/>
</dbReference>
<dbReference type="Pfam" id="PF01568">
    <property type="entry name" value="Molydop_binding"/>
    <property type="match status" value="1"/>
</dbReference>
<dbReference type="GO" id="GO:0016491">
    <property type="term" value="F:oxidoreductase activity"/>
    <property type="evidence" value="ECO:0007669"/>
    <property type="project" value="UniProtKB-KW"/>
</dbReference>
<dbReference type="EMBL" id="DSXI01000364">
    <property type="protein sequence ID" value="HGS05309.1"/>
    <property type="molecule type" value="Genomic_DNA"/>
</dbReference>
<evidence type="ECO:0000256" key="2">
    <source>
        <dbReference type="ARBA" id="ARBA00022723"/>
    </source>
</evidence>
<dbReference type="Pfam" id="PF02662">
    <property type="entry name" value="FlpD"/>
    <property type="match status" value="1"/>
</dbReference>
<dbReference type="InterPro" id="IPR050572">
    <property type="entry name" value="Fe-S_Ferredoxin"/>
</dbReference>
<feature type="domain" description="4Fe-4S ferredoxin-type" evidence="6">
    <location>
        <begin position="274"/>
        <end position="301"/>
    </location>
</feature>
<dbReference type="PROSITE" id="PS00198">
    <property type="entry name" value="4FE4S_FER_1"/>
    <property type="match status" value="2"/>
</dbReference>
<dbReference type="Pfam" id="PF12838">
    <property type="entry name" value="Fer4_7"/>
    <property type="match status" value="1"/>
</dbReference>
<feature type="domain" description="4Fe-4S ferredoxin-type" evidence="6">
    <location>
        <begin position="302"/>
        <end position="331"/>
    </location>
</feature>
<evidence type="ECO:0000256" key="5">
    <source>
        <dbReference type="ARBA" id="ARBA00023014"/>
    </source>
</evidence>
<dbReference type="GO" id="GO:0043546">
    <property type="term" value="F:molybdopterin cofactor binding"/>
    <property type="evidence" value="ECO:0007669"/>
    <property type="project" value="InterPro"/>
</dbReference>
<dbReference type="PANTHER" id="PTHR43687">
    <property type="entry name" value="ADENYLYLSULFATE REDUCTASE, BETA SUBUNIT"/>
    <property type="match status" value="1"/>
</dbReference>
<dbReference type="InterPro" id="IPR006657">
    <property type="entry name" value="MoPterin_dinucl-bd_dom"/>
</dbReference>
<dbReference type="GO" id="GO:0051539">
    <property type="term" value="F:4 iron, 4 sulfur cluster binding"/>
    <property type="evidence" value="ECO:0007669"/>
    <property type="project" value="UniProtKB-KW"/>
</dbReference>
<dbReference type="Gene3D" id="2.40.40.20">
    <property type="match status" value="1"/>
</dbReference>
<dbReference type="AlphaFoldDB" id="A0A7V4LD02"/>
<dbReference type="SUPFAM" id="SSF51230">
    <property type="entry name" value="Single hybrid motif"/>
    <property type="match status" value="1"/>
</dbReference>
<sequence length="764" mass="82385">MTNDVRAPKPVPAFPSFSGVVPHLAQVGDLGPPRSELGVGVLMAMESSIFPVPSEVVLPPAAYWASKGAVDPLTGWPITFWGVVIASTVQFVEMVIKKLSPALFKALGRALRAAGKLLAAGSRVYLLVGQAKLAAPGLERAVRANQEAGLLLIKLRERPSLEARDQGLVVTFFDSTLGEELGLVVDQVAYEEAYRAAPDNPDLAALLRIPLGSRGFLQPDNVHYLPVQTPRRGIYVVGPGRGLMNWTDTVADIDAAFQDVHQFIGLGEALVPQGRAWVDRGRCVLCLTCHRFCPHGAITWDNRAVINEVACQGCGICASQCPQEAIQLRNYTDDQIEAVLAALDTRLHPRVVAFLCRNSAWEAYEAALKQQVPALPAGFTPIKMPCAGKVDPEYVLKAFQAGADGVLVLACHEDNCKSSHGNLCAKWSVEQVQEMLAEAGIDPGRLVFQYVAANAPGDFLDAVDQLALNLSRAAAATEEAYPIWLTAATPVAAGRPLPGRKVEEILLEISPQDAQQLGVDPGERVRTVSPRGSLLAATRINPRLRPGSAFVPRHFLREVLELLGPEAKTAPGCAVQLAKLVEELEEVFGLKIPLGRYYHRGHAWVALEGGGMVRVGMDDFSQKLLGPGDAFALPDPGQEIIREDKALAFFRGSEKAPILAPFSGVVEAVNPKVLARPDLTHHDPYGDGWLLLLAPTTPEPDLKKLVTGPQSVEWIRDETERLVGMLDSSVGATLHAGGSLIDDVYGHYPDLGWANLVKEFLRSL</sequence>
<dbReference type="PANTHER" id="PTHR43687:SF1">
    <property type="entry name" value="FERREDOXIN III"/>
    <property type="match status" value="1"/>
</dbReference>
<evidence type="ECO:0000256" key="4">
    <source>
        <dbReference type="ARBA" id="ARBA00023004"/>
    </source>
</evidence>
<dbReference type="InterPro" id="IPR003813">
    <property type="entry name" value="MvhD/FlpD"/>
</dbReference>
<dbReference type="SUPFAM" id="SSF54862">
    <property type="entry name" value="4Fe-4S ferredoxins"/>
    <property type="match status" value="1"/>
</dbReference>
<organism evidence="7">
    <name type="scientific">Desulfobacca acetoxidans</name>
    <dbReference type="NCBI Taxonomy" id="60893"/>
    <lineage>
        <taxon>Bacteria</taxon>
        <taxon>Pseudomonadati</taxon>
        <taxon>Thermodesulfobacteriota</taxon>
        <taxon>Desulfobaccia</taxon>
        <taxon>Desulfobaccales</taxon>
        <taxon>Desulfobaccaceae</taxon>
        <taxon>Desulfobacca</taxon>
    </lineage>
</organism>
<name>A0A7V4LD02_9BACT</name>
<dbReference type="InterPro" id="IPR017896">
    <property type="entry name" value="4Fe4S_Fe-S-bd"/>
</dbReference>
<comment type="caution">
    <text evidence="7">The sequence shown here is derived from an EMBL/GenBank/DDBJ whole genome shotgun (WGS) entry which is preliminary data.</text>
</comment>
<dbReference type="InterPro" id="IPR011053">
    <property type="entry name" value="Single_hybrid_motif"/>
</dbReference>
<keyword evidence="1" id="KW-0004">4Fe-4S</keyword>
<dbReference type="InterPro" id="IPR033753">
    <property type="entry name" value="GCV_H/Fam206"/>
</dbReference>
<proteinExistence type="predicted"/>
<reference evidence="7" key="1">
    <citation type="journal article" date="2020" name="mSystems">
        <title>Genome- and Community-Level Interaction Insights into Carbon Utilization and Element Cycling Functions of Hydrothermarchaeota in Hydrothermal Sediment.</title>
        <authorList>
            <person name="Zhou Z."/>
            <person name="Liu Y."/>
            <person name="Xu W."/>
            <person name="Pan J."/>
            <person name="Luo Z.H."/>
            <person name="Li M."/>
        </authorList>
    </citation>
    <scope>NUCLEOTIDE SEQUENCE [LARGE SCALE GENOMIC DNA]</scope>
    <source>
        <strain evidence="7">SpSt-548</strain>
    </source>
</reference>
<dbReference type="InterPro" id="IPR017900">
    <property type="entry name" value="4Fe4S_Fe_S_CS"/>
</dbReference>
<evidence type="ECO:0000256" key="3">
    <source>
        <dbReference type="ARBA" id="ARBA00023002"/>
    </source>
</evidence>
<protein>
    <submittedName>
        <fullName evidence="7">Hydrogenase iron-sulfur subunit</fullName>
    </submittedName>
</protein>
<dbReference type="InterPro" id="IPR009010">
    <property type="entry name" value="Asp_de-COase-like_dom_sf"/>
</dbReference>
<dbReference type="SUPFAM" id="SSF50692">
    <property type="entry name" value="ADC-like"/>
    <property type="match status" value="1"/>
</dbReference>
<keyword evidence="4" id="KW-0408">Iron</keyword>
<keyword evidence="2" id="KW-0479">Metal-binding</keyword>
<accession>A0A7V4LD02</accession>
<dbReference type="PROSITE" id="PS51379">
    <property type="entry name" value="4FE4S_FER_2"/>
    <property type="match status" value="2"/>
</dbReference>
<keyword evidence="5" id="KW-0411">Iron-sulfur</keyword>
<dbReference type="Gene3D" id="2.40.50.100">
    <property type="match status" value="1"/>
</dbReference>
<dbReference type="GO" id="GO:0046872">
    <property type="term" value="F:metal ion binding"/>
    <property type="evidence" value="ECO:0007669"/>
    <property type="project" value="UniProtKB-KW"/>
</dbReference>
<evidence type="ECO:0000256" key="1">
    <source>
        <dbReference type="ARBA" id="ARBA00022485"/>
    </source>
</evidence>
<evidence type="ECO:0000259" key="6">
    <source>
        <dbReference type="PROSITE" id="PS51379"/>
    </source>
</evidence>
<dbReference type="Pfam" id="PF01597">
    <property type="entry name" value="GCV_H"/>
    <property type="match status" value="1"/>
</dbReference>
<keyword evidence="3" id="KW-0560">Oxidoreductase</keyword>
<evidence type="ECO:0000313" key="7">
    <source>
        <dbReference type="EMBL" id="HGS05309.1"/>
    </source>
</evidence>
<dbReference type="Gene3D" id="3.30.70.20">
    <property type="match status" value="1"/>
</dbReference>
<gene>
    <name evidence="7" type="ORF">ENT08_06175</name>
</gene>